<organism evidence="2 3">
    <name type="scientific">Hymenobacter humi</name>
    <dbReference type="NCBI Taxonomy" id="1411620"/>
    <lineage>
        <taxon>Bacteria</taxon>
        <taxon>Pseudomonadati</taxon>
        <taxon>Bacteroidota</taxon>
        <taxon>Cytophagia</taxon>
        <taxon>Cytophagales</taxon>
        <taxon>Hymenobacteraceae</taxon>
        <taxon>Hymenobacter</taxon>
    </lineage>
</organism>
<gene>
    <name evidence="2" type="ORF">ACFQT0_28230</name>
</gene>
<evidence type="ECO:0000313" key="2">
    <source>
        <dbReference type="EMBL" id="MFC7670842.1"/>
    </source>
</evidence>
<dbReference type="RefSeq" id="WP_380206597.1">
    <property type="nucleotide sequence ID" value="NZ_JBHTEK010000004.1"/>
</dbReference>
<keyword evidence="3" id="KW-1185">Reference proteome</keyword>
<sequence>MKTAAQTLDQVRQFFTENARQVQVEGVADSVAVGYVRQRAGQFTYAVFYGKQGKPKLHYAAKSEADAEAQIIKALTQAGKNAERRVEERKSGRAPFHERQEGNITCRSYTVAGTAQLIREALKVAFPGVKFSVTSDSFANGTAVDIRYQDGPTRKQVEQVYAPFISGHYNSAEDMYEYHREATKVDDSGKLLRLSYGAKYIHEHRSYSPAYGFFLNSLDLRQAPTLAEQFASFYDWHHRQRYNMVTSWGENAGTYTVSSDSSHGDLERFAEALTVQGHAPELATEGHEVTLTVQGSPSAAPAVPVVAPAQGQEPTQEKPAAELTDPTAEITTEAHAAQVGARIDALWALAEERWQQGAGRSASSGALTTWSIPARWRTAAPT</sequence>
<reference evidence="3" key="1">
    <citation type="journal article" date="2019" name="Int. J. Syst. Evol. Microbiol.">
        <title>The Global Catalogue of Microorganisms (GCM) 10K type strain sequencing project: providing services to taxonomists for standard genome sequencing and annotation.</title>
        <authorList>
            <consortium name="The Broad Institute Genomics Platform"/>
            <consortium name="The Broad Institute Genome Sequencing Center for Infectious Disease"/>
            <person name="Wu L."/>
            <person name="Ma J."/>
        </authorList>
    </citation>
    <scope>NUCLEOTIDE SEQUENCE [LARGE SCALE GENOMIC DNA]</scope>
    <source>
        <strain evidence="3">JCM 19635</strain>
    </source>
</reference>
<evidence type="ECO:0000313" key="3">
    <source>
        <dbReference type="Proteomes" id="UP001596513"/>
    </source>
</evidence>
<comment type="caution">
    <text evidence="2">The sequence shown here is derived from an EMBL/GenBank/DDBJ whole genome shotgun (WGS) entry which is preliminary data.</text>
</comment>
<name>A0ABW2UDE5_9BACT</name>
<feature type="domain" description="Large polyvalent protein associated" evidence="1">
    <location>
        <begin position="112"/>
        <end position="208"/>
    </location>
</feature>
<dbReference type="EMBL" id="JBHTEK010000004">
    <property type="protein sequence ID" value="MFC7670842.1"/>
    <property type="molecule type" value="Genomic_DNA"/>
</dbReference>
<accession>A0ABW2UDE5</accession>
<proteinExistence type="predicted"/>
<protein>
    <submittedName>
        <fullName evidence="2">LPD29 domain-containing protein</fullName>
    </submittedName>
</protein>
<evidence type="ECO:0000259" key="1">
    <source>
        <dbReference type="Pfam" id="PF18847"/>
    </source>
</evidence>
<dbReference type="Proteomes" id="UP001596513">
    <property type="component" value="Unassembled WGS sequence"/>
</dbReference>
<dbReference type="InterPro" id="IPR041311">
    <property type="entry name" value="LPD29"/>
</dbReference>
<dbReference type="Pfam" id="PF18847">
    <property type="entry name" value="LPD29"/>
    <property type="match status" value="1"/>
</dbReference>